<dbReference type="InterPro" id="IPR007730">
    <property type="entry name" value="SPOR-like_dom"/>
</dbReference>
<dbReference type="Pfam" id="PF14559">
    <property type="entry name" value="TPR_19"/>
    <property type="match status" value="1"/>
</dbReference>
<proteinExistence type="predicted"/>
<dbReference type="EMBL" id="JBDIZK010000003">
    <property type="protein sequence ID" value="MEN3746788.1"/>
    <property type="molecule type" value="Genomic_DNA"/>
</dbReference>
<dbReference type="Gene3D" id="3.30.70.1070">
    <property type="entry name" value="Sporulation related repeat"/>
    <property type="match status" value="1"/>
</dbReference>
<dbReference type="InterPro" id="IPR036680">
    <property type="entry name" value="SPOR-like_sf"/>
</dbReference>
<dbReference type="SUPFAM" id="SSF48452">
    <property type="entry name" value="TPR-like"/>
    <property type="match status" value="1"/>
</dbReference>
<dbReference type="Gene3D" id="1.25.40.10">
    <property type="entry name" value="Tetratricopeptide repeat domain"/>
    <property type="match status" value="1"/>
</dbReference>
<organism evidence="2 3">
    <name type="scientific">Sphingomonas rustica</name>
    <dbReference type="NCBI Taxonomy" id="3103142"/>
    <lineage>
        <taxon>Bacteria</taxon>
        <taxon>Pseudomonadati</taxon>
        <taxon>Pseudomonadota</taxon>
        <taxon>Alphaproteobacteria</taxon>
        <taxon>Sphingomonadales</taxon>
        <taxon>Sphingomonadaceae</taxon>
        <taxon>Sphingomonas</taxon>
    </lineage>
</organism>
<evidence type="ECO:0000313" key="3">
    <source>
        <dbReference type="Proteomes" id="UP001427805"/>
    </source>
</evidence>
<sequence>MKRRTLVPIGLSILVLSGAVVGAGPGMIATAASSENPKKAAAEAASARKAIARRNAQDAVAHAETAVANAPQNAEYRALLGQAYLLAGRFASARTALGDALSLDSSDGRVALNYALAQIAQGDWSGARSTLDRHHASIPVSDRGLAYALAGDPVKAVELLVPAVRAADATSKTRQNYALALALAGRWQDAKNVAAMDVPADQLDARIMQWASFSRPANAYDQVASLLGVRAVEDEGQPAQLALALQPGTAVAKAADPIDQYMPGAPENAAAMVADSGPAPTPTSSGPITAQLAGTGSVVFGPRAEVVQAIPAGTRAPDLAPRRAVAARTAVAAAAVPAPVVAARGDWVVQLGAFDNAGVARDAWKRTSTRVPALARYTPKGMSFSKSGTTLYRLSVGGFARADAVSLCTTVRSRGGACFVRAQSGDQVASWASPRRTVQFASR</sequence>
<protein>
    <submittedName>
        <fullName evidence="2">Tetratricopeptide repeat protein</fullName>
    </submittedName>
</protein>
<dbReference type="Pfam" id="PF05036">
    <property type="entry name" value="SPOR"/>
    <property type="match status" value="1"/>
</dbReference>
<keyword evidence="3" id="KW-1185">Reference proteome</keyword>
<evidence type="ECO:0000313" key="2">
    <source>
        <dbReference type="EMBL" id="MEN3746788.1"/>
    </source>
</evidence>
<dbReference type="InterPro" id="IPR011990">
    <property type="entry name" value="TPR-like_helical_dom_sf"/>
</dbReference>
<comment type="caution">
    <text evidence="2">The sequence shown here is derived from an EMBL/GenBank/DDBJ whole genome shotgun (WGS) entry which is preliminary data.</text>
</comment>
<reference evidence="2 3" key="1">
    <citation type="submission" date="2024-05" db="EMBL/GenBank/DDBJ databases">
        <title>Sphingomonas sp. HF-S3 16S ribosomal RNA gene Genome sequencing and assembly.</title>
        <authorList>
            <person name="Lee H."/>
        </authorList>
    </citation>
    <scope>NUCLEOTIDE SEQUENCE [LARGE SCALE GENOMIC DNA]</scope>
    <source>
        <strain evidence="2 3">HF-S3</strain>
    </source>
</reference>
<evidence type="ECO:0000259" key="1">
    <source>
        <dbReference type="Pfam" id="PF05036"/>
    </source>
</evidence>
<feature type="domain" description="SPOR" evidence="1">
    <location>
        <begin position="344"/>
        <end position="421"/>
    </location>
</feature>
<accession>A0ABV0B718</accession>
<name>A0ABV0B718_9SPHN</name>
<dbReference type="Proteomes" id="UP001427805">
    <property type="component" value="Unassembled WGS sequence"/>
</dbReference>
<gene>
    <name evidence="2" type="ORF">TPR58_06390</name>
</gene>
<dbReference type="RefSeq" id="WP_346245786.1">
    <property type="nucleotide sequence ID" value="NZ_JBDIZK010000003.1"/>
</dbReference>